<dbReference type="CDD" id="cd07018">
    <property type="entry name" value="S49_SppA_67K_type"/>
    <property type="match status" value="1"/>
</dbReference>
<evidence type="ECO:0000256" key="3">
    <source>
        <dbReference type="ARBA" id="ARBA00022670"/>
    </source>
</evidence>
<feature type="active site" description="Nucleophile" evidence="7">
    <location>
        <position position="413"/>
    </location>
</feature>
<comment type="similarity">
    <text evidence="2">Belongs to the peptidase S49 family.</text>
</comment>
<dbReference type="NCBIfam" id="TIGR00706">
    <property type="entry name" value="SppA_dom"/>
    <property type="match status" value="1"/>
</dbReference>
<feature type="active site" description="Proton donor/acceptor" evidence="7">
    <location>
        <position position="213"/>
    </location>
</feature>
<accession>A0AAE9IAE2</accession>
<protein>
    <submittedName>
        <fullName evidence="10">Signal peptide peptidase SppA</fullName>
        <ecNumber evidence="10">3.4.21.-</ecNumber>
    </submittedName>
</protein>
<evidence type="ECO:0000256" key="5">
    <source>
        <dbReference type="ARBA" id="ARBA00022825"/>
    </source>
</evidence>
<feature type="domain" description="Peptidase S49" evidence="9">
    <location>
        <begin position="397"/>
        <end position="546"/>
    </location>
</feature>
<dbReference type="PANTHER" id="PTHR33209">
    <property type="entry name" value="PROTEASE 4"/>
    <property type="match status" value="1"/>
</dbReference>
<dbReference type="Gene3D" id="3.90.226.10">
    <property type="entry name" value="2-enoyl-CoA Hydratase, Chain A, domain 1"/>
    <property type="match status" value="3"/>
</dbReference>
<evidence type="ECO:0000313" key="11">
    <source>
        <dbReference type="Proteomes" id="UP001056323"/>
    </source>
</evidence>
<dbReference type="Gene3D" id="6.20.330.10">
    <property type="match status" value="1"/>
</dbReference>
<evidence type="ECO:0000256" key="1">
    <source>
        <dbReference type="ARBA" id="ARBA00004370"/>
    </source>
</evidence>
<dbReference type="AlphaFoldDB" id="A0AAE9IAE2"/>
<feature type="transmembrane region" description="Helical" evidence="8">
    <location>
        <begin position="25"/>
        <end position="48"/>
    </location>
</feature>
<dbReference type="GO" id="GO:0006465">
    <property type="term" value="P:signal peptide processing"/>
    <property type="evidence" value="ECO:0007669"/>
    <property type="project" value="InterPro"/>
</dbReference>
<dbReference type="PIRSF" id="PIRSF001217">
    <property type="entry name" value="Protease_4_SppA"/>
    <property type="match status" value="1"/>
</dbReference>
<keyword evidence="4 10" id="KW-0378">Hydrolase</keyword>
<name>A0AAE9IAE2_9ENTR</name>
<evidence type="ECO:0000256" key="2">
    <source>
        <dbReference type="ARBA" id="ARBA00008683"/>
    </source>
</evidence>
<evidence type="ECO:0000256" key="4">
    <source>
        <dbReference type="ARBA" id="ARBA00022801"/>
    </source>
</evidence>
<evidence type="ECO:0000256" key="6">
    <source>
        <dbReference type="ARBA" id="ARBA00023136"/>
    </source>
</evidence>
<evidence type="ECO:0000256" key="8">
    <source>
        <dbReference type="SAM" id="Phobius"/>
    </source>
</evidence>
<evidence type="ECO:0000256" key="7">
    <source>
        <dbReference type="PIRSR" id="PIRSR001217-1"/>
    </source>
</evidence>
<comment type="subcellular location">
    <subcellularLocation>
        <location evidence="1">Membrane</location>
    </subcellularLocation>
</comment>
<keyword evidence="8" id="KW-1133">Transmembrane helix</keyword>
<dbReference type="NCBIfam" id="NF008195">
    <property type="entry name" value="PRK10949.1"/>
    <property type="match status" value="1"/>
</dbReference>
<dbReference type="InterPro" id="IPR029045">
    <property type="entry name" value="ClpP/crotonase-like_dom_sf"/>
</dbReference>
<dbReference type="SUPFAM" id="SSF52096">
    <property type="entry name" value="ClpP/crotonase"/>
    <property type="match status" value="2"/>
</dbReference>
<reference evidence="10" key="1">
    <citation type="submission" date="2022-05" db="EMBL/GenBank/DDBJ databases">
        <title>Impact of host demography and evolutionary history on endosymbiont molecular evolution: a test in carpenter ants (Genus Camponotus) and their Blochmannia endosymbionts.</title>
        <authorList>
            <person name="Manthey J.D."/>
            <person name="Giron J.C."/>
            <person name="Hruska J.P."/>
        </authorList>
    </citation>
    <scope>NUCLEOTIDE SEQUENCE</scope>
    <source>
        <strain evidence="10">C-049</strain>
    </source>
</reference>
<dbReference type="InterPro" id="IPR004634">
    <property type="entry name" value="Pept_S49_pIV"/>
</dbReference>
<keyword evidence="6 8" id="KW-0472">Membrane</keyword>
<proteinExistence type="inferred from homology"/>
<dbReference type="Proteomes" id="UP001056323">
    <property type="component" value="Chromosome"/>
</dbReference>
<dbReference type="NCBIfam" id="TIGR00705">
    <property type="entry name" value="SppA_67K"/>
    <property type="match status" value="1"/>
</dbReference>
<dbReference type="InterPro" id="IPR002142">
    <property type="entry name" value="Peptidase_S49"/>
</dbReference>
<feature type="domain" description="Peptidase S49" evidence="9">
    <location>
        <begin position="145"/>
        <end position="290"/>
    </location>
</feature>
<dbReference type="GO" id="GO:0016020">
    <property type="term" value="C:membrane"/>
    <property type="evidence" value="ECO:0007669"/>
    <property type="project" value="UniProtKB-SubCell"/>
</dbReference>
<dbReference type="Pfam" id="PF01343">
    <property type="entry name" value="Peptidase_S49"/>
    <property type="match status" value="2"/>
</dbReference>
<evidence type="ECO:0000313" key="10">
    <source>
        <dbReference type="EMBL" id="URJ27867.1"/>
    </source>
</evidence>
<keyword evidence="8" id="KW-0812">Transmembrane</keyword>
<dbReference type="InterPro" id="IPR004635">
    <property type="entry name" value="Pept_S49_SppA"/>
</dbReference>
<keyword evidence="5" id="KW-0720">Serine protease</keyword>
<dbReference type="PANTHER" id="PTHR33209:SF1">
    <property type="entry name" value="PEPTIDASE S49 DOMAIN-CONTAINING PROTEIN"/>
    <property type="match status" value="1"/>
</dbReference>
<dbReference type="EC" id="3.4.21.-" evidence="10"/>
<organism evidence="10 11">
    <name type="scientific">Candidatus Blochmanniella camponoti</name>
    <dbReference type="NCBI Taxonomy" id="108080"/>
    <lineage>
        <taxon>Bacteria</taxon>
        <taxon>Pseudomonadati</taxon>
        <taxon>Pseudomonadota</taxon>
        <taxon>Gammaproteobacteria</taxon>
        <taxon>Enterobacterales</taxon>
        <taxon>Enterobacteriaceae</taxon>
        <taxon>ant endosymbionts</taxon>
        <taxon>Candidatus Blochmanniella</taxon>
    </lineage>
</organism>
<dbReference type="KEGG" id="bhb:M9394_00525"/>
<evidence type="ECO:0000259" key="9">
    <source>
        <dbReference type="Pfam" id="PF01343"/>
    </source>
</evidence>
<dbReference type="InterPro" id="IPR047217">
    <property type="entry name" value="S49_SppA_67K_type_N"/>
</dbReference>
<dbReference type="InterPro" id="IPR047272">
    <property type="entry name" value="S49_SppA_C"/>
</dbReference>
<gene>
    <name evidence="10" type="primary">sppA</name>
    <name evidence="10" type="ORF">M9394_00525</name>
</gene>
<dbReference type="GO" id="GO:0008236">
    <property type="term" value="F:serine-type peptidase activity"/>
    <property type="evidence" value="ECO:0007669"/>
    <property type="project" value="UniProtKB-KW"/>
</dbReference>
<dbReference type="CDD" id="cd07023">
    <property type="entry name" value="S49_Sppa_N_C"/>
    <property type="match status" value="1"/>
</dbReference>
<dbReference type="EMBL" id="CP097751">
    <property type="protein sequence ID" value="URJ27867.1"/>
    <property type="molecule type" value="Genomic_DNA"/>
</dbReference>
<sequence length="622" mass="70151">MIKSFIQNIWKIIYKILRYSVRTLYLIRTVIINIFFIIFIMISVGVYLNLRDSSASLSNYSALILDLSGIIVDKPVTYSKFQKFSQHLLNTNRSNAKENSLFDIINILRQAKNDPHITGLILSLKNFYGSNQTSLEYIGKALREFKESGKPIYAISDYYNQSQYLLASYANKIYLTPHGFVDLRGISTSKLYYKSLLDNLKVNTHIFRVGAYKSAVEPFIQDHMSDHVRHEETKLVNRLWDQYLKIISINRNTTTQAIFPGINNILNELHQMQGDTAAYALKNKWIDEIASHFVIENTMKEIFGSNKQGTSFNAISMYDYNLIAPTKQDNQIAIICINGPIVDGPDIPGSIGGDTIAHKIRSARFDPKIKAIVLRVNSPGGSVNASELIRLELIAVRDSGKPVVVSMGGIAASGGYWISTPANVIIASNSTITGSIGIFGIINTFEKSLDTIGIHSDGVNTSPISNISITTPLPTEYINMMQLYVNTSYHYFINTVAESRCKTAEDIHKIAQGHVWLGYDAIKNGLIDNIGDLDDAINKAIELAHLKEYQLNWYENKINWIDVLMQQANKVIHNIIMNLLNHYVSLINVNNNIKINNSNILQFSWNDPKHCYALDLDYSEQL</sequence>
<keyword evidence="3" id="KW-0645">Protease</keyword>